<keyword evidence="1" id="KW-0472">Membrane</keyword>
<feature type="transmembrane region" description="Helical" evidence="1">
    <location>
        <begin position="70"/>
        <end position="90"/>
    </location>
</feature>
<feature type="transmembrane region" description="Helical" evidence="1">
    <location>
        <begin position="134"/>
        <end position="155"/>
    </location>
</feature>
<comment type="caution">
    <text evidence="2">The sequence shown here is derived from an EMBL/GenBank/DDBJ whole genome shotgun (WGS) entry which is preliminary data.</text>
</comment>
<evidence type="ECO:0000256" key="1">
    <source>
        <dbReference type="SAM" id="Phobius"/>
    </source>
</evidence>
<keyword evidence="1" id="KW-1133">Transmembrane helix</keyword>
<reference evidence="2 3" key="1">
    <citation type="submission" date="2024-08" db="EMBL/GenBank/DDBJ databases">
        <authorList>
            <person name="Cucini C."/>
            <person name="Frati F."/>
        </authorList>
    </citation>
    <scope>NUCLEOTIDE SEQUENCE [LARGE SCALE GENOMIC DNA]</scope>
</reference>
<accession>A0ABP1Q581</accession>
<dbReference type="Proteomes" id="UP001642540">
    <property type="component" value="Unassembled WGS sequence"/>
</dbReference>
<evidence type="ECO:0000313" key="3">
    <source>
        <dbReference type="Proteomes" id="UP001642540"/>
    </source>
</evidence>
<sequence>MYNMSCYQLQAKIIAVIEMVLSSIFLILLGFAVVLVSTKRDEILENLRDINHEEYPHLKELLESSTMEQVSIFMVPIIYFMCEFALGIFLYRCADKNQHKRLRIWFVVTVTLSLVGLVAYMGEIMRNPDFAGTSTIFIVNFAFTIYSLWVVYALIREIKSQGVHHPVPYNVYSYKL</sequence>
<evidence type="ECO:0000313" key="2">
    <source>
        <dbReference type="EMBL" id="CAL8089754.1"/>
    </source>
</evidence>
<organism evidence="2 3">
    <name type="scientific">Orchesella dallaii</name>
    <dbReference type="NCBI Taxonomy" id="48710"/>
    <lineage>
        <taxon>Eukaryota</taxon>
        <taxon>Metazoa</taxon>
        <taxon>Ecdysozoa</taxon>
        <taxon>Arthropoda</taxon>
        <taxon>Hexapoda</taxon>
        <taxon>Collembola</taxon>
        <taxon>Entomobryomorpha</taxon>
        <taxon>Entomobryoidea</taxon>
        <taxon>Orchesellidae</taxon>
        <taxon>Orchesellinae</taxon>
        <taxon>Orchesella</taxon>
    </lineage>
</organism>
<dbReference type="EMBL" id="CAXLJM020000023">
    <property type="protein sequence ID" value="CAL8089754.1"/>
    <property type="molecule type" value="Genomic_DNA"/>
</dbReference>
<proteinExistence type="predicted"/>
<gene>
    <name evidence="2" type="ORF">ODALV1_LOCUS7465</name>
</gene>
<keyword evidence="3" id="KW-1185">Reference proteome</keyword>
<name>A0ABP1Q581_9HEXA</name>
<protein>
    <submittedName>
        <fullName evidence="2">Uncharacterized protein</fullName>
    </submittedName>
</protein>
<feature type="transmembrane region" description="Helical" evidence="1">
    <location>
        <begin position="102"/>
        <end position="122"/>
    </location>
</feature>
<keyword evidence="1" id="KW-0812">Transmembrane</keyword>
<feature type="transmembrane region" description="Helical" evidence="1">
    <location>
        <begin position="12"/>
        <end position="36"/>
    </location>
</feature>